<sequence>MRKFAALDIMHFVKTTLDAVMQSTIMNCFNKVDFHWAITDDIMPKNEDVAMAEE</sequence>
<dbReference type="AlphaFoldDB" id="A0A0B7AM38"/>
<protein>
    <submittedName>
        <fullName evidence="1">Uncharacterized protein</fullName>
    </submittedName>
</protein>
<gene>
    <name evidence="1" type="primary">ORF123961</name>
</gene>
<accession>A0A0B7AM38</accession>
<reference evidence="1" key="1">
    <citation type="submission" date="2014-12" db="EMBL/GenBank/DDBJ databases">
        <title>Insight into the proteome of Arion vulgaris.</title>
        <authorList>
            <person name="Aradska J."/>
            <person name="Bulat T."/>
            <person name="Smidak R."/>
            <person name="Sarate P."/>
            <person name="Gangsoo J."/>
            <person name="Sialana F."/>
            <person name="Bilban M."/>
            <person name="Lubec G."/>
        </authorList>
    </citation>
    <scope>NUCLEOTIDE SEQUENCE</scope>
    <source>
        <tissue evidence="1">Skin</tissue>
    </source>
</reference>
<organism evidence="1">
    <name type="scientific">Arion vulgaris</name>
    <dbReference type="NCBI Taxonomy" id="1028688"/>
    <lineage>
        <taxon>Eukaryota</taxon>
        <taxon>Metazoa</taxon>
        <taxon>Spiralia</taxon>
        <taxon>Lophotrochozoa</taxon>
        <taxon>Mollusca</taxon>
        <taxon>Gastropoda</taxon>
        <taxon>Heterobranchia</taxon>
        <taxon>Euthyneura</taxon>
        <taxon>Panpulmonata</taxon>
        <taxon>Eupulmonata</taxon>
        <taxon>Stylommatophora</taxon>
        <taxon>Helicina</taxon>
        <taxon>Arionoidea</taxon>
        <taxon>Arionidae</taxon>
        <taxon>Arion</taxon>
    </lineage>
</organism>
<dbReference type="EMBL" id="HACG01034171">
    <property type="protein sequence ID" value="CEK81036.1"/>
    <property type="molecule type" value="Transcribed_RNA"/>
</dbReference>
<name>A0A0B7AM38_9EUPU</name>
<evidence type="ECO:0000313" key="1">
    <source>
        <dbReference type="EMBL" id="CEK81036.1"/>
    </source>
</evidence>
<proteinExistence type="predicted"/>